<dbReference type="WBParaSite" id="sdigi.contig6.g800.t1">
    <property type="protein sequence ID" value="sdigi.contig6.g800.t1"/>
    <property type="gene ID" value="sdigi.contig6.g800"/>
</dbReference>
<dbReference type="Proteomes" id="UP000887581">
    <property type="component" value="Unplaced"/>
</dbReference>
<protein>
    <submittedName>
        <fullName evidence="2">Uncharacterized protein</fullName>
    </submittedName>
</protein>
<keyword evidence="1" id="KW-1185">Reference proteome</keyword>
<accession>A0A915Q223</accession>
<proteinExistence type="predicted"/>
<evidence type="ECO:0000313" key="2">
    <source>
        <dbReference type="WBParaSite" id="sdigi.contig6.g800.t1"/>
    </source>
</evidence>
<organism evidence="1 2">
    <name type="scientific">Setaria digitata</name>
    <dbReference type="NCBI Taxonomy" id="48799"/>
    <lineage>
        <taxon>Eukaryota</taxon>
        <taxon>Metazoa</taxon>
        <taxon>Ecdysozoa</taxon>
        <taxon>Nematoda</taxon>
        <taxon>Chromadorea</taxon>
        <taxon>Rhabditida</taxon>
        <taxon>Spirurina</taxon>
        <taxon>Spiruromorpha</taxon>
        <taxon>Filarioidea</taxon>
        <taxon>Setariidae</taxon>
        <taxon>Setaria</taxon>
    </lineage>
</organism>
<evidence type="ECO:0000313" key="1">
    <source>
        <dbReference type="Proteomes" id="UP000887581"/>
    </source>
</evidence>
<sequence length="194" mass="22347">MAQIKPFLGYSSFSLPTIMSERLVTVWPKLLGDWVLLKGTLHFSSQAFQTNLSSYRQDHCFGSYRLHPQMYKRTNRKSTTSSVNFSIRLVYSGSFGFKPINASLRFLYSEKFVPWKPSAALMRNLLVITTHSDNWRQPLICLALSFSAFSSTARFSVQPKTLRETSEHIPVHEYGKSNTFRIEAFMPITLYRAI</sequence>
<name>A0A915Q223_9BILA</name>
<dbReference type="AlphaFoldDB" id="A0A915Q223"/>
<reference evidence="2" key="1">
    <citation type="submission" date="2022-11" db="UniProtKB">
        <authorList>
            <consortium name="WormBaseParasite"/>
        </authorList>
    </citation>
    <scope>IDENTIFICATION</scope>
</reference>